<organism evidence="3">
    <name type="scientific">Haemonchus placei</name>
    <name type="common">Barber's pole worm</name>
    <dbReference type="NCBI Taxonomy" id="6290"/>
    <lineage>
        <taxon>Eukaryota</taxon>
        <taxon>Metazoa</taxon>
        <taxon>Ecdysozoa</taxon>
        <taxon>Nematoda</taxon>
        <taxon>Chromadorea</taxon>
        <taxon>Rhabditida</taxon>
        <taxon>Rhabditina</taxon>
        <taxon>Rhabditomorpha</taxon>
        <taxon>Strongyloidea</taxon>
        <taxon>Trichostrongylidae</taxon>
        <taxon>Haemonchus</taxon>
    </lineage>
</organism>
<reference evidence="1 2" key="2">
    <citation type="submission" date="2018-11" db="EMBL/GenBank/DDBJ databases">
        <authorList>
            <consortium name="Pathogen Informatics"/>
        </authorList>
    </citation>
    <scope>NUCLEOTIDE SEQUENCE [LARGE SCALE GENOMIC DNA]</scope>
    <source>
        <strain evidence="1 2">MHpl1</strain>
    </source>
</reference>
<dbReference type="EMBL" id="UZAF01017251">
    <property type="protein sequence ID" value="VDO39651.1"/>
    <property type="molecule type" value="Genomic_DNA"/>
</dbReference>
<sequence length="115" mass="12577">MPVIPLLGTVFLGSVDSNHSEVAIIEEEDFFALRCSNLRSASNISECYVQYDHGRVLEAMHSAAVDLTLSTSAMRHAESIIGDENCDITSTSLQGCYNCLRGAEVTLSCYRIVRS</sequence>
<dbReference type="AlphaFoldDB" id="A0A0N4WHB8"/>
<dbReference type="Proteomes" id="UP000268014">
    <property type="component" value="Unassembled WGS sequence"/>
</dbReference>
<reference evidence="3" key="1">
    <citation type="submission" date="2017-02" db="UniProtKB">
        <authorList>
            <consortium name="WormBaseParasite"/>
        </authorList>
    </citation>
    <scope>IDENTIFICATION</scope>
</reference>
<proteinExistence type="predicted"/>
<dbReference type="Gene3D" id="2.60.40.3770">
    <property type="match status" value="1"/>
</dbReference>
<protein>
    <submittedName>
        <fullName evidence="3">Phlebovirus_G2 domain-containing protein</fullName>
    </submittedName>
</protein>
<evidence type="ECO:0000313" key="1">
    <source>
        <dbReference type="EMBL" id="VDO39651.1"/>
    </source>
</evidence>
<keyword evidence="2" id="KW-1185">Reference proteome</keyword>
<gene>
    <name evidence="1" type="ORF">HPLM_LOCUS10264</name>
</gene>
<evidence type="ECO:0000313" key="2">
    <source>
        <dbReference type="Proteomes" id="UP000268014"/>
    </source>
</evidence>
<evidence type="ECO:0000313" key="3">
    <source>
        <dbReference type="WBParaSite" id="HPLM_0001027201-mRNA-1"/>
    </source>
</evidence>
<accession>A0A0N4WHB8</accession>
<dbReference type="OrthoDB" id="5825988at2759"/>
<dbReference type="WBParaSite" id="HPLM_0001027201-mRNA-1">
    <property type="protein sequence ID" value="HPLM_0001027201-mRNA-1"/>
    <property type="gene ID" value="HPLM_0001027201"/>
</dbReference>
<name>A0A0N4WHB8_HAEPC</name>